<dbReference type="EnsemblMetazoa" id="AMEC002422-RA">
    <property type="protein sequence ID" value="AMEC002422-PA"/>
    <property type="gene ID" value="AMEC002422"/>
</dbReference>
<dbReference type="Proteomes" id="UP000075902">
    <property type="component" value="Unassembled WGS sequence"/>
</dbReference>
<reference evidence="2" key="2">
    <citation type="submission" date="2020-05" db="UniProtKB">
        <authorList>
            <consortium name="EnsemblMetazoa"/>
        </authorList>
    </citation>
    <scope>IDENTIFICATION</scope>
    <source>
        <strain evidence="2">CM1001059</strain>
    </source>
</reference>
<evidence type="ECO:0000313" key="3">
    <source>
        <dbReference type="Proteomes" id="UP000075902"/>
    </source>
</evidence>
<feature type="region of interest" description="Disordered" evidence="1">
    <location>
        <begin position="54"/>
        <end position="92"/>
    </location>
</feature>
<keyword evidence="3" id="KW-1185">Reference proteome</keyword>
<dbReference type="VEuPathDB" id="VectorBase:AMEC002422"/>
<proteinExistence type="predicted"/>
<protein>
    <submittedName>
        <fullName evidence="2">Uncharacterized protein</fullName>
    </submittedName>
</protein>
<reference evidence="3" key="1">
    <citation type="submission" date="2014-01" db="EMBL/GenBank/DDBJ databases">
        <title>The Genome Sequence of Anopheles melas CM1001059_A (V2).</title>
        <authorList>
            <consortium name="The Broad Institute Genomics Platform"/>
            <person name="Neafsey D.E."/>
            <person name="Besansky N."/>
            <person name="Howell P."/>
            <person name="Walton C."/>
            <person name="Young S.K."/>
            <person name="Zeng Q."/>
            <person name="Gargeya S."/>
            <person name="Fitzgerald M."/>
            <person name="Haas B."/>
            <person name="Abouelleil A."/>
            <person name="Allen A.W."/>
            <person name="Alvarado L."/>
            <person name="Arachchi H.M."/>
            <person name="Berlin A.M."/>
            <person name="Chapman S.B."/>
            <person name="Gainer-Dewar J."/>
            <person name="Goldberg J."/>
            <person name="Griggs A."/>
            <person name="Gujja S."/>
            <person name="Hansen M."/>
            <person name="Howarth C."/>
            <person name="Imamovic A."/>
            <person name="Ireland A."/>
            <person name="Larimer J."/>
            <person name="McCowan C."/>
            <person name="Murphy C."/>
            <person name="Pearson M."/>
            <person name="Poon T.W."/>
            <person name="Priest M."/>
            <person name="Roberts A."/>
            <person name="Saif S."/>
            <person name="Shea T."/>
            <person name="Sisk P."/>
            <person name="Sykes S."/>
            <person name="Wortman J."/>
            <person name="Nusbaum C."/>
            <person name="Birren B."/>
        </authorList>
    </citation>
    <scope>NUCLEOTIDE SEQUENCE [LARGE SCALE GENOMIC DNA]</scope>
    <source>
        <strain evidence="3">CM1001059</strain>
    </source>
</reference>
<sequence>MSVLETVTIFRRKIHVSTTYFRPSPIFCPPFLQPSSSSSAAAVAAAAAATTALIPPQPQPPLQPLTLPSIALHHPPHPSNAPNQSTQLATAAPAAPVPATASLLYHQQQHQQQPSPAVSASAPSATNVTALYAAGSSTILHVELGRASTGELVSASANGLCCSQQLCYCGHCYQGQAAPPQHQQQATPTAPPPPPSSVYLYANGQIVQCVDGIEEDEESYWSSDIAELPVLVAPLLPYRRELVDEPLPTLLPPPPSSSSYPAGTCAGPLFSVYLSPITPTTSTTAISTTITASDATGSTGGPEVFARGGHYCTNSRTIITTTANTAHPAKSHG</sequence>
<accession>A0A182THJ5</accession>
<evidence type="ECO:0000313" key="2">
    <source>
        <dbReference type="EnsemblMetazoa" id="AMEC002422-PA"/>
    </source>
</evidence>
<evidence type="ECO:0000256" key="1">
    <source>
        <dbReference type="SAM" id="MobiDB-lite"/>
    </source>
</evidence>
<name>A0A182THJ5_9DIPT</name>
<organism evidence="2 3">
    <name type="scientific">Anopheles melas</name>
    <dbReference type="NCBI Taxonomy" id="34690"/>
    <lineage>
        <taxon>Eukaryota</taxon>
        <taxon>Metazoa</taxon>
        <taxon>Ecdysozoa</taxon>
        <taxon>Arthropoda</taxon>
        <taxon>Hexapoda</taxon>
        <taxon>Insecta</taxon>
        <taxon>Pterygota</taxon>
        <taxon>Neoptera</taxon>
        <taxon>Endopterygota</taxon>
        <taxon>Diptera</taxon>
        <taxon>Nematocera</taxon>
        <taxon>Culicoidea</taxon>
        <taxon>Culicidae</taxon>
        <taxon>Anophelinae</taxon>
        <taxon>Anopheles</taxon>
    </lineage>
</organism>
<dbReference type="AlphaFoldDB" id="A0A182THJ5"/>